<feature type="domain" description="EamA" evidence="7">
    <location>
        <begin position="145"/>
        <end position="276"/>
    </location>
</feature>
<feature type="transmembrane region" description="Helical" evidence="6">
    <location>
        <begin position="61"/>
        <end position="80"/>
    </location>
</feature>
<sequence length="289" mass="31713">MRGELYLFVATILAAIGWIASKMVIQDVPGDAFIATRFLLASLILLPFCYKAIIKLGLKRIAASCGVGLFLAVSLQVWIYALSISDGLSEGAFIMALAMIIAPMTAWILFRSRPNRAFWFALPISILGMGLLTLGNGWHVEKSQLLFLLASALLSVHFVLNKRVSASVKPLVTITLQLFTVGAAGTIFALLSGTAEFEITNQTIFWFTVSTLVATSIRYLLQTMGQFTVKIETASLLMILEPVWTMIMSFTMLGEQLDVKKVLGGGVILLSLFVYVRFAQIQKMLGFRA</sequence>
<evidence type="ECO:0000313" key="8">
    <source>
        <dbReference type="EMBL" id="SON51722.1"/>
    </source>
</evidence>
<dbReference type="EMBL" id="LT960612">
    <property type="protein sequence ID" value="SON51722.1"/>
    <property type="molecule type" value="Genomic_DNA"/>
</dbReference>
<reference evidence="8 9" key="1">
    <citation type="submission" date="2017-10" db="EMBL/GenBank/DDBJ databases">
        <authorList>
            <person name="Banno H."/>
            <person name="Chua N.-H."/>
        </authorList>
    </citation>
    <scope>NUCLEOTIDE SEQUENCE [LARGE SCALE GENOMIC DNA]</scope>
    <source>
        <strain evidence="8">Vibrio tapetis CECT4600</strain>
    </source>
</reference>
<feature type="transmembrane region" description="Helical" evidence="6">
    <location>
        <begin position="233"/>
        <end position="253"/>
    </location>
</feature>
<keyword evidence="9" id="KW-1185">Reference proteome</keyword>
<dbReference type="RefSeq" id="WP_102524119.1">
    <property type="nucleotide sequence ID" value="NZ_LT960612.1"/>
</dbReference>
<feature type="domain" description="EamA" evidence="7">
    <location>
        <begin position="2"/>
        <end position="133"/>
    </location>
</feature>
<evidence type="ECO:0000256" key="5">
    <source>
        <dbReference type="ARBA" id="ARBA00023136"/>
    </source>
</evidence>
<proteinExistence type="predicted"/>
<dbReference type="GO" id="GO:0005886">
    <property type="term" value="C:plasma membrane"/>
    <property type="evidence" value="ECO:0007669"/>
    <property type="project" value="UniProtKB-SubCell"/>
</dbReference>
<feature type="transmembrane region" description="Helical" evidence="6">
    <location>
        <begin position="259"/>
        <end position="278"/>
    </location>
</feature>
<feature type="transmembrane region" description="Helical" evidence="6">
    <location>
        <begin position="203"/>
        <end position="221"/>
    </location>
</feature>
<keyword evidence="4 6" id="KW-1133">Transmembrane helix</keyword>
<dbReference type="InterPro" id="IPR000620">
    <property type="entry name" value="EamA_dom"/>
</dbReference>
<keyword evidence="2" id="KW-1003">Cell membrane</keyword>
<dbReference type="KEGG" id="vta:B0111"/>
<dbReference type="InterPro" id="IPR051258">
    <property type="entry name" value="Diverse_Substrate_Transporter"/>
</dbReference>
<comment type="subcellular location">
    <subcellularLocation>
        <location evidence="1">Cell membrane</location>
        <topology evidence="1">Multi-pass membrane protein</topology>
    </subcellularLocation>
</comment>
<dbReference type="PANTHER" id="PTHR42920:SF5">
    <property type="entry name" value="EAMA DOMAIN-CONTAINING PROTEIN"/>
    <property type="match status" value="1"/>
</dbReference>
<keyword evidence="5 6" id="KW-0472">Membrane</keyword>
<feature type="transmembrane region" description="Helical" evidence="6">
    <location>
        <begin position="5"/>
        <end position="25"/>
    </location>
</feature>
<evidence type="ECO:0000256" key="6">
    <source>
        <dbReference type="SAM" id="Phobius"/>
    </source>
</evidence>
<feature type="transmembrane region" description="Helical" evidence="6">
    <location>
        <begin position="117"/>
        <end position="138"/>
    </location>
</feature>
<accession>A0A2N8ZII5</accession>
<dbReference type="Proteomes" id="UP000235828">
    <property type="component" value="Chromosome B"/>
</dbReference>
<dbReference type="AlphaFoldDB" id="A0A2N8ZII5"/>
<evidence type="ECO:0000256" key="1">
    <source>
        <dbReference type="ARBA" id="ARBA00004651"/>
    </source>
</evidence>
<name>A0A2N8ZII5_9VIBR</name>
<evidence type="ECO:0000256" key="2">
    <source>
        <dbReference type="ARBA" id="ARBA00022475"/>
    </source>
</evidence>
<feature type="transmembrane region" description="Helical" evidence="6">
    <location>
        <begin position="92"/>
        <end position="110"/>
    </location>
</feature>
<dbReference type="OrthoDB" id="8370318at2"/>
<keyword evidence="3 6" id="KW-0812">Transmembrane</keyword>
<dbReference type="Pfam" id="PF00892">
    <property type="entry name" value="EamA"/>
    <property type="match status" value="2"/>
</dbReference>
<protein>
    <recommendedName>
        <fullName evidence="7">EamA domain-containing protein</fullName>
    </recommendedName>
</protein>
<gene>
    <name evidence="8" type="ORF">VTAP4600_B0111</name>
</gene>
<evidence type="ECO:0000256" key="4">
    <source>
        <dbReference type="ARBA" id="ARBA00022989"/>
    </source>
</evidence>
<evidence type="ECO:0000313" key="9">
    <source>
        <dbReference type="Proteomes" id="UP000235828"/>
    </source>
</evidence>
<dbReference type="SUPFAM" id="SSF103481">
    <property type="entry name" value="Multidrug resistance efflux transporter EmrE"/>
    <property type="match status" value="2"/>
</dbReference>
<feature type="transmembrane region" description="Helical" evidence="6">
    <location>
        <begin position="172"/>
        <end position="191"/>
    </location>
</feature>
<evidence type="ECO:0000256" key="3">
    <source>
        <dbReference type="ARBA" id="ARBA00022692"/>
    </source>
</evidence>
<dbReference type="PANTHER" id="PTHR42920">
    <property type="entry name" value="OS03G0707200 PROTEIN-RELATED"/>
    <property type="match status" value="1"/>
</dbReference>
<organism evidence="8 9">
    <name type="scientific">Vibrio tapetis subsp. tapetis</name>
    <dbReference type="NCBI Taxonomy" id="1671868"/>
    <lineage>
        <taxon>Bacteria</taxon>
        <taxon>Pseudomonadati</taxon>
        <taxon>Pseudomonadota</taxon>
        <taxon>Gammaproteobacteria</taxon>
        <taxon>Vibrionales</taxon>
        <taxon>Vibrionaceae</taxon>
        <taxon>Vibrio</taxon>
    </lineage>
</organism>
<dbReference type="InterPro" id="IPR037185">
    <property type="entry name" value="EmrE-like"/>
</dbReference>
<feature type="transmembrane region" description="Helical" evidence="6">
    <location>
        <begin position="31"/>
        <end position="49"/>
    </location>
</feature>
<feature type="transmembrane region" description="Helical" evidence="6">
    <location>
        <begin position="144"/>
        <end position="160"/>
    </location>
</feature>
<evidence type="ECO:0000259" key="7">
    <source>
        <dbReference type="Pfam" id="PF00892"/>
    </source>
</evidence>